<dbReference type="CDD" id="cd23507">
    <property type="entry name" value="hydrophobin_I"/>
    <property type="match status" value="1"/>
</dbReference>
<dbReference type="EMBL" id="MNAD01000539">
    <property type="protein sequence ID" value="OJT12010.1"/>
    <property type="molecule type" value="Genomic_DNA"/>
</dbReference>
<evidence type="ECO:0000256" key="3">
    <source>
        <dbReference type="ARBA" id="ARBA00022512"/>
    </source>
</evidence>
<comment type="subcellular location">
    <subcellularLocation>
        <location evidence="1 6">Secreted</location>
        <location evidence="1 6">Cell wall</location>
    </subcellularLocation>
</comment>
<comment type="similarity">
    <text evidence="2 6">Belongs to the fungal hydrophobin family.</text>
</comment>
<dbReference type="STRING" id="154538.A0A1M2VWW6"/>
<dbReference type="InterPro" id="IPR001338">
    <property type="entry name" value="Class_I_Hydrophobin"/>
</dbReference>
<evidence type="ECO:0000256" key="4">
    <source>
        <dbReference type="ARBA" id="ARBA00022525"/>
    </source>
</evidence>
<evidence type="ECO:0000313" key="7">
    <source>
        <dbReference type="EMBL" id="OJT12010.1"/>
    </source>
</evidence>
<evidence type="ECO:0000256" key="2">
    <source>
        <dbReference type="ARBA" id="ARBA00010446"/>
    </source>
</evidence>
<sequence>MFAQLTAAFATLAILAVANALPGGAPAPSAPAGGAQSCSTGAVQCCNSVQSADSAAIAPILGLLGVVLQDVNIPVGLSCSGITAVGVGSSNAW</sequence>
<name>A0A1M2VWW6_TRAPU</name>
<keyword evidence="3 6" id="KW-0134">Cell wall</keyword>
<dbReference type="SMART" id="SM00075">
    <property type="entry name" value="HYDRO"/>
    <property type="match status" value="1"/>
</dbReference>
<protein>
    <recommendedName>
        <fullName evidence="6">Hydrophobin</fullName>
    </recommendedName>
</protein>
<dbReference type="Proteomes" id="UP000184267">
    <property type="component" value="Unassembled WGS sequence"/>
</dbReference>
<dbReference type="GO" id="GO:0009277">
    <property type="term" value="C:fungal-type cell wall"/>
    <property type="evidence" value="ECO:0007669"/>
    <property type="project" value="InterPro"/>
</dbReference>
<comment type="caution">
    <text evidence="7">The sequence shown here is derived from an EMBL/GenBank/DDBJ whole genome shotgun (WGS) entry which is preliminary data.</text>
</comment>
<gene>
    <name evidence="7" type="ORF">TRAPUB_11452</name>
</gene>
<accession>A0A1M2VWW6</accession>
<keyword evidence="8" id="KW-1185">Reference proteome</keyword>
<evidence type="ECO:0000256" key="5">
    <source>
        <dbReference type="ARBA" id="ARBA00023157"/>
    </source>
</evidence>
<dbReference type="OrthoDB" id="4225815at2759"/>
<feature type="chain" id="PRO_5013984832" description="Hydrophobin" evidence="6">
    <location>
        <begin position="21"/>
        <end position="93"/>
    </location>
</feature>
<evidence type="ECO:0000256" key="1">
    <source>
        <dbReference type="ARBA" id="ARBA00004191"/>
    </source>
</evidence>
<feature type="signal peptide" evidence="6">
    <location>
        <begin position="1"/>
        <end position="20"/>
    </location>
</feature>
<evidence type="ECO:0000313" key="8">
    <source>
        <dbReference type="Proteomes" id="UP000184267"/>
    </source>
</evidence>
<reference evidence="7 8" key="1">
    <citation type="submission" date="2016-10" db="EMBL/GenBank/DDBJ databases">
        <title>Genome sequence of the basidiomycete white-rot fungus Trametes pubescens.</title>
        <authorList>
            <person name="Makela M.R."/>
            <person name="Granchi Z."/>
            <person name="Peng M."/>
            <person name="De Vries R.P."/>
            <person name="Grigoriev I."/>
            <person name="Riley R."/>
            <person name="Hilden K."/>
        </authorList>
    </citation>
    <scope>NUCLEOTIDE SEQUENCE [LARGE SCALE GENOMIC DNA]</scope>
    <source>
        <strain evidence="7 8">FBCC735</strain>
    </source>
</reference>
<proteinExistence type="inferred from homology"/>
<keyword evidence="4 6" id="KW-0964">Secreted</keyword>
<dbReference type="Pfam" id="PF01185">
    <property type="entry name" value="Hydrophobin"/>
    <property type="match status" value="1"/>
</dbReference>
<organism evidence="7 8">
    <name type="scientific">Trametes pubescens</name>
    <name type="common">White-rot fungus</name>
    <dbReference type="NCBI Taxonomy" id="154538"/>
    <lineage>
        <taxon>Eukaryota</taxon>
        <taxon>Fungi</taxon>
        <taxon>Dikarya</taxon>
        <taxon>Basidiomycota</taxon>
        <taxon>Agaricomycotina</taxon>
        <taxon>Agaricomycetes</taxon>
        <taxon>Polyporales</taxon>
        <taxon>Polyporaceae</taxon>
        <taxon>Trametes</taxon>
    </lineage>
</organism>
<dbReference type="AlphaFoldDB" id="A0A1M2VWW6"/>
<keyword evidence="5 6" id="KW-1015">Disulfide bond</keyword>
<keyword evidence="6" id="KW-0732">Signal</keyword>
<evidence type="ECO:0000256" key="6">
    <source>
        <dbReference type="RuleBase" id="RU365009"/>
    </source>
</evidence>
<dbReference type="GO" id="GO:0005199">
    <property type="term" value="F:structural constituent of cell wall"/>
    <property type="evidence" value="ECO:0007669"/>
    <property type="project" value="InterPro"/>
</dbReference>